<evidence type="ECO:0008006" key="5">
    <source>
        <dbReference type="Google" id="ProtNLM"/>
    </source>
</evidence>
<comment type="caution">
    <text evidence="3">The sequence shown here is derived from an EMBL/GenBank/DDBJ whole genome shotgun (WGS) entry which is preliminary data.</text>
</comment>
<evidence type="ECO:0000256" key="2">
    <source>
        <dbReference type="SAM" id="Phobius"/>
    </source>
</evidence>
<keyword evidence="2" id="KW-0812">Transmembrane</keyword>
<reference evidence="3 4" key="1">
    <citation type="submission" date="2020-08" db="EMBL/GenBank/DDBJ databases">
        <title>A Genomic Blueprint of the Chicken Gut Microbiome.</title>
        <authorList>
            <person name="Gilroy R."/>
            <person name="Ravi A."/>
            <person name="Getino M."/>
            <person name="Pursley I."/>
            <person name="Horton D.L."/>
            <person name="Alikhan N.-F."/>
            <person name="Baker D."/>
            <person name="Gharbi K."/>
            <person name="Hall N."/>
            <person name="Watson M."/>
            <person name="Adriaenssens E.M."/>
            <person name="Foster-Nyarko E."/>
            <person name="Jarju S."/>
            <person name="Secka A."/>
            <person name="Antonio M."/>
            <person name="Oren A."/>
            <person name="Chaudhuri R."/>
            <person name="La Ragione R.M."/>
            <person name="Hildebrand F."/>
            <person name="Pallen M.J."/>
        </authorList>
    </citation>
    <scope>NUCLEOTIDE SEQUENCE [LARGE SCALE GENOMIC DNA]</scope>
    <source>
        <strain evidence="3 4">Sa4CUA1</strain>
    </source>
</reference>
<name>A0ABR8RM73_9CELL</name>
<dbReference type="Gene3D" id="3.10.350.10">
    <property type="entry name" value="LysM domain"/>
    <property type="match status" value="1"/>
</dbReference>
<protein>
    <recommendedName>
        <fullName evidence="5">LysM domain-containing protein</fullName>
    </recommendedName>
</protein>
<feature type="region of interest" description="Disordered" evidence="1">
    <location>
        <begin position="176"/>
        <end position="311"/>
    </location>
</feature>
<dbReference type="RefSeq" id="WP_191794140.1">
    <property type="nucleotide sequence ID" value="NZ_JACSQQ010000001.1"/>
</dbReference>
<organism evidence="3 4">
    <name type="scientific">Oerskovia rustica</name>
    <dbReference type="NCBI Taxonomy" id="2762237"/>
    <lineage>
        <taxon>Bacteria</taxon>
        <taxon>Bacillati</taxon>
        <taxon>Actinomycetota</taxon>
        <taxon>Actinomycetes</taxon>
        <taxon>Micrococcales</taxon>
        <taxon>Cellulomonadaceae</taxon>
        <taxon>Oerskovia</taxon>
    </lineage>
</organism>
<keyword evidence="4" id="KW-1185">Reference proteome</keyword>
<feature type="compositionally biased region" description="Polar residues" evidence="1">
    <location>
        <begin position="216"/>
        <end position="226"/>
    </location>
</feature>
<evidence type="ECO:0000313" key="4">
    <source>
        <dbReference type="Proteomes" id="UP000641803"/>
    </source>
</evidence>
<evidence type="ECO:0000313" key="3">
    <source>
        <dbReference type="EMBL" id="MBD7948868.1"/>
    </source>
</evidence>
<dbReference type="InterPro" id="IPR018392">
    <property type="entry name" value="LysM"/>
</dbReference>
<dbReference type="EMBL" id="JACSQQ010000001">
    <property type="protein sequence ID" value="MBD7948868.1"/>
    <property type="molecule type" value="Genomic_DNA"/>
</dbReference>
<feature type="compositionally biased region" description="Low complexity" evidence="1">
    <location>
        <begin position="202"/>
        <end position="214"/>
    </location>
</feature>
<accession>A0ABR8RM73</accession>
<evidence type="ECO:0000256" key="1">
    <source>
        <dbReference type="SAM" id="MobiDB-lite"/>
    </source>
</evidence>
<keyword evidence="2" id="KW-0472">Membrane</keyword>
<feature type="transmembrane region" description="Helical" evidence="2">
    <location>
        <begin position="108"/>
        <end position="129"/>
    </location>
</feature>
<gene>
    <name evidence="3" type="ORF">H9652_00410</name>
</gene>
<feature type="transmembrane region" description="Helical" evidence="2">
    <location>
        <begin position="64"/>
        <end position="87"/>
    </location>
</feature>
<dbReference type="InterPro" id="IPR036779">
    <property type="entry name" value="LysM_dom_sf"/>
</dbReference>
<keyword evidence="2" id="KW-1133">Transmembrane helix</keyword>
<sequence length="375" mass="37654">MAQHSGPDHANARRDARHGPRLAALVALAAATSSAAALLTLRVLTLADDLPTPRFETYLELPLVGAGGLLAAWVAINSLLAVACVLVRAAGHRWSAGERIVRQLAPALVRRLASTSVAVSVGAGLVLGAGSAQAAEVDPAAPVPAPAVVDLGWQSTSPEQAVAREAALPAAGPTEVLADSVADSPESAPPVPDDREHPAAETGTDTGTPTVDPGSPISSDLGTGQTDDAVPSTVAPGDRDAGSPAPPPTDVVSSTGAARPGHVPLSGLLGGAQRVVPAPRADSPPAVASSGPTRSEGSRTAVPLPDVGNDASTVSVVVLRGDSLWSLAERALGEGATDAEVAAEWQRWYAANTAVIGEDPDLIRPGQVLRAPRTP</sequence>
<feature type="transmembrane region" description="Helical" evidence="2">
    <location>
        <begin position="22"/>
        <end position="44"/>
    </location>
</feature>
<proteinExistence type="predicted"/>
<dbReference type="CDD" id="cd00118">
    <property type="entry name" value="LysM"/>
    <property type="match status" value="1"/>
</dbReference>
<dbReference type="Proteomes" id="UP000641803">
    <property type="component" value="Unassembled WGS sequence"/>
</dbReference>